<feature type="compositionally biased region" description="Polar residues" evidence="1">
    <location>
        <begin position="423"/>
        <end position="443"/>
    </location>
</feature>
<dbReference type="Proteomes" id="UP000034711">
    <property type="component" value="Unassembled WGS sequence"/>
</dbReference>
<protein>
    <submittedName>
        <fullName evidence="2">Uncharacterized protein</fullName>
    </submittedName>
</protein>
<evidence type="ECO:0000256" key="1">
    <source>
        <dbReference type="SAM" id="MobiDB-lite"/>
    </source>
</evidence>
<gene>
    <name evidence="2" type="ORF">UY77_C0026G0002</name>
</gene>
<comment type="caution">
    <text evidence="2">The sequence shown here is derived from an EMBL/GenBank/DDBJ whole genome shotgun (WGS) entry which is preliminary data.</text>
</comment>
<accession>A0A0G2AID9</accession>
<sequence>MEERAPKTYADLSEAVTDFLWSDEVLDRYALLASSFKLPKGADLDIGKMTDEVVLGVSAVGDLPTLLAKRFLLDVSSARKLAVELAGHVLRSVDFPLGDIDAAIRGWGGDPDKYPRKVSAGIFIKDPSAADMKAVLMRDTKIGGLELSEEEAQRVLVDLEKKKTSPQPRPRISDITPPVKPAPPPPAPKPKPKPVVVKLDLSFLNEEPAPAPKKPSATINAKGDFLASDEKKELEELAEKTRKIHAEHPPLLKIEDALKEIVADAPLGKIDAEAKKRFERIVDAHLRDVRDAYETRTQIENPIDKGGLGLSGRRLVDVMEVMERVVGEYRHDLSEAARQGKLAAIQDKQEKAVARESKLQKKEEQVLAKRYAEVTGRAPTQSTGTNPVGNRASVAISSEEALQKQEAKLDLTKVKQAIAASRPSLTQATPRLSPASTPPSSTGRPKVQDVQFARTLSGPLEELQALTLVEFRRFAKDSTQAAAKILDKVDLLEQQGYDQKIAAIKAWRASPLHQMYVALTREALEAGKSVPQLLEQKQAAKEESLKPLELAAILKLNGSLRF</sequence>
<feature type="region of interest" description="Disordered" evidence="1">
    <location>
        <begin position="422"/>
        <end position="446"/>
    </location>
</feature>
<dbReference type="EMBL" id="LCRI01000026">
    <property type="protein sequence ID" value="KKW32349.1"/>
    <property type="molecule type" value="Genomic_DNA"/>
</dbReference>
<reference evidence="2 3" key="1">
    <citation type="journal article" date="2015" name="Nature">
        <title>rRNA introns, odd ribosomes, and small enigmatic genomes across a large radiation of phyla.</title>
        <authorList>
            <person name="Brown C.T."/>
            <person name="Hug L.A."/>
            <person name="Thomas B.C."/>
            <person name="Sharon I."/>
            <person name="Castelle C.J."/>
            <person name="Singh A."/>
            <person name="Wilkins M.J."/>
            <person name="Williams K.H."/>
            <person name="Banfield J.F."/>
        </authorList>
    </citation>
    <scope>NUCLEOTIDE SEQUENCE [LARGE SCALE GENOMIC DNA]</scope>
</reference>
<evidence type="ECO:0000313" key="3">
    <source>
        <dbReference type="Proteomes" id="UP000034711"/>
    </source>
</evidence>
<evidence type="ECO:0000313" key="2">
    <source>
        <dbReference type="EMBL" id="KKW32349.1"/>
    </source>
</evidence>
<feature type="compositionally biased region" description="Pro residues" evidence="1">
    <location>
        <begin position="178"/>
        <end position="189"/>
    </location>
</feature>
<name>A0A0G2AID9_9BACT</name>
<organism evidence="2 3">
    <name type="scientific">Candidatus Uhrbacteria bacterium GW2011_GWA2_53_10</name>
    <dbReference type="NCBI Taxonomy" id="1618980"/>
    <lineage>
        <taxon>Bacteria</taxon>
        <taxon>Candidatus Uhriibacteriota</taxon>
    </lineage>
</organism>
<proteinExistence type="predicted"/>
<feature type="region of interest" description="Disordered" evidence="1">
    <location>
        <begin position="159"/>
        <end position="193"/>
    </location>
</feature>
<dbReference type="AlphaFoldDB" id="A0A0G2AID9"/>